<dbReference type="Proteomes" id="UP001346869">
    <property type="component" value="Unassembled WGS sequence"/>
</dbReference>
<comment type="caution">
    <text evidence="1">The sequence shown here is derived from an EMBL/GenBank/DDBJ whole genome shotgun (WGS) entry which is preliminary data.</text>
</comment>
<dbReference type="EMBL" id="JAUZQC010000008">
    <property type="protein sequence ID" value="KAK5867989.1"/>
    <property type="molecule type" value="Genomic_DNA"/>
</dbReference>
<evidence type="ECO:0000313" key="2">
    <source>
        <dbReference type="Proteomes" id="UP001346869"/>
    </source>
</evidence>
<dbReference type="AlphaFoldDB" id="A0AAN8ATE9"/>
<proteinExistence type="predicted"/>
<organism evidence="1 2">
    <name type="scientific">Eleginops maclovinus</name>
    <name type="common">Patagonian blennie</name>
    <name type="synonym">Eleginus maclovinus</name>
    <dbReference type="NCBI Taxonomy" id="56733"/>
    <lineage>
        <taxon>Eukaryota</taxon>
        <taxon>Metazoa</taxon>
        <taxon>Chordata</taxon>
        <taxon>Craniata</taxon>
        <taxon>Vertebrata</taxon>
        <taxon>Euteleostomi</taxon>
        <taxon>Actinopterygii</taxon>
        <taxon>Neopterygii</taxon>
        <taxon>Teleostei</taxon>
        <taxon>Neoteleostei</taxon>
        <taxon>Acanthomorphata</taxon>
        <taxon>Eupercaria</taxon>
        <taxon>Perciformes</taxon>
        <taxon>Notothenioidei</taxon>
        <taxon>Eleginopidae</taxon>
        <taxon>Eleginops</taxon>
    </lineage>
</organism>
<evidence type="ECO:0000313" key="1">
    <source>
        <dbReference type="EMBL" id="KAK5867989.1"/>
    </source>
</evidence>
<reference evidence="1 2" key="1">
    <citation type="journal article" date="2023" name="Genes (Basel)">
        <title>Chromosome-Level Genome Assembly and Circadian Gene Repertoire of the Patagonia Blennie Eleginops maclovinus-The Closest Ancestral Proxy of Antarctic Cryonotothenioids.</title>
        <authorList>
            <person name="Cheng C.C."/>
            <person name="Rivera-Colon A.G."/>
            <person name="Minhas B.F."/>
            <person name="Wilson L."/>
            <person name="Rayamajhi N."/>
            <person name="Vargas-Chacoff L."/>
            <person name="Catchen J.M."/>
        </authorList>
    </citation>
    <scope>NUCLEOTIDE SEQUENCE [LARGE SCALE GENOMIC DNA]</scope>
    <source>
        <strain evidence="1">JMC-PN-2008</strain>
    </source>
</reference>
<keyword evidence="2" id="KW-1185">Reference proteome</keyword>
<reference evidence="1 2" key="2">
    <citation type="journal article" date="2023" name="Mol. Biol. Evol.">
        <title>Genomics of Secondarily Temperate Adaptation in the Only Non-Antarctic Icefish.</title>
        <authorList>
            <person name="Rivera-Colon A.G."/>
            <person name="Rayamajhi N."/>
            <person name="Minhas B.F."/>
            <person name="Madrigal G."/>
            <person name="Bilyk K.T."/>
            <person name="Yoon V."/>
            <person name="Hune M."/>
            <person name="Gregory S."/>
            <person name="Cheng C.H.C."/>
            <person name="Catchen J.M."/>
        </authorList>
    </citation>
    <scope>NUCLEOTIDE SEQUENCE [LARGE SCALE GENOMIC DNA]</scope>
    <source>
        <strain evidence="1">JMC-PN-2008</strain>
    </source>
</reference>
<gene>
    <name evidence="1" type="ORF">PBY51_012438</name>
</gene>
<protein>
    <submittedName>
        <fullName evidence="1">Uncharacterized protein</fullName>
    </submittedName>
</protein>
<accession>A0AAN8ATE9</accession>
<sequence length="73" mass="7949">MEGSPLEACEDLSMSGRGLELEVGGLRQMKPFEGAIVWRKGKGGRGGSSLFSRGGEGPVHVRWFTFFGFVDKE</sequence>
<name>A0AAN8ATE9_ELEMC</name>